<dbReference type="GO" id="GO:0006000">
    <property type="term" value="P:fructose metabolic process"/>
    <property type="evidence" value="ECO:0007669"/>
    <property type="project" value="InterPro"/>
</dbReference>
<dbReference type="PANTHER" id="PTHR10606:SF49">
    <property type="entry name" value="6-PHOSPHOFRUCTO-2-KINASE DOMAIN-CONTAINING PROTEIN"/>
    <property type="match status" value="1"/>
</dbReference>
<dbReference type="InterPro" id="IPR013079">
    <property type="entry name" value="6Phosfructo_kin"/>
</dbReference>
<dbReference type="AlphaFoldDB" id="A0A0D3KIQ0"/>
<dbReference type="GO" id="GO:0003873">
    <property type="term" value="F:6-phosphofructo-2-kinase activity"/>
    <property type="evidence" value="ECO:0007669"/>
    <property type="project" value="InterPro"/>
</dbReference>
<sequence length="635" mass="68300">MLTPRDIEYFATRHGKFLHYATMLKLCPKDSPECASCWYCSRFGQRLLPPELQKHFLPVYPTAAAAVEAERKAAEAAAAAEEAGEEAVAELDADSAQAEAAAASAATKADEARAAKERAAAAQKAAEGRFLLHFDCGLRKRVQLPAVKHRPVDYYDGKAVSLDIPEAIQRRLSVRSSLTPDSAKLILVMVGLPGRGKSFIAHKLSRFLNWTGYQTEIFNAGQNRRANHSPTNHSRAGFFDPSDAERKAKRESIAMSTFEELLEWLAGGGEIGIFDATNSNPQRRALLVSRAAEWKGWRSGDASPAAGGAGAGVAGGGGARFGVSIVFIESICTDKSILEANMLSKVRASPDFAGLSEEEALSDLRQRVSHYEASYVPVADEEGAYIKLFDLSSKVTAHQVFGRMTQRVLPYMMSLHISLRPIFLAALPPGYGDASSRGDLSCEEGGCSSPNQSFALQLAGWVGRHAPSSPLRLLSSTQASAVDAARVVARDMRRRGVGCSVTNVSCLNPLDRGSEAGEDQWATQRLASMGFSQRYPGGESFADLACVLEVLIVAHATPCRALRAYFLGLPVAECMCPASSRAAEALANASRSVVELLPALFGKWSEEIHTLEERGENSEVLSLDDAVFSLEGQVG</sequence>
<organism evidence="4 5">
    <name type="scientific">Emiliania huxleyi (strain CCMP1516)</name>
    <dbReference type="NCBI Taxonomy" id="280463"/>
    <lineage>
        <taxon>Eukaryota</taxon>
        <taxon>Haptista</taxon>
        <taxon>Haptophyta</taxon>
        <taxon>Prymnesiophyceae</taxon>
        <taxon>Isochrysidales</taxon>
        <taxon>Noelaerhabdaceae</taxon>
        <taxon>Emiliania</taxon>
    </lineage>
</organism>
<dbReference type="RefSeq" id="XP_005788064.1">
    <property type="nucleotide sequence ID" value="XM_005788007.1"/>
</dbReference>
<dbReference type="Proteomes" id="UP000013827">
    <property type="component" value="Unassembled WGS sequence"/>
</dbReference>
<dbReference type="KEGG" id="ehx:EMIHUDRAFT_467381"/>
<reference evidence="5" key="1">
    <citation type="journal article" date="2013" name="Nature">
        <title>Pan genome of the phytoplankton Emiliania underpins its global distribution.</title>
        <authorList>
            <person name="Read B.A."/>
            <person name="Kegel J."/>
            <person name="Klute M.J."/>
            <person name="Kuo A."/>
            <person name="Lefebvre S.C."/>
            <person name="Maumus F."/>
            <person name="Mayer C."/>
            <person name="Miller J."/>
            <person name="Monier A."/>
            <person name="Salamov A."/>
            <person name="Young J."/>
            <person name="Aguilar M."/>
            <person name="Claverie J.M."/>
            <person name="Frickenhaus S."/>
            <person name="Gonzalez K."/>
            <person name="Herman E.K."/>
            <person name="Lin Y.C."/>
            <person name="Napier J."/>
            <person name="Ogata H."/>
            <person name="Sarno A.F."/>
            <person name="Shmutz J."/>
            <person name="Schroeder D."/>
            <person name="de Vargas C."/>
            <person name="Verret F."/>
            <person name="von Dassow P."/>
            <person name="Valentin K."/>
            <person name="Van de Peer Y."/>
            <person name="Wheeler G."/>
            <person name="Dacks J.B."/>
            <person name="Delwiche C.F."/>
            <person name="Dyhrman S.T."/>
            <person name="Glockner G."/>
            <person name="John U."/>
            <person name="Richards T."/>
            <person name="Worden A.Z."/>
            <person name="Zhang X."/>
            <person name="Grigoriev I.V."/>
            <person name="Allen A.E."/>
            <person name="Bidle K."/>
            <person name="Borodovsky M."/>
            <person name="Bowler C."/>
            <person name="Brownlee C."/>
            <person name="Cock J.M."/>
            <person name="Elias M."/>
            <person name="Gladyshev V.N."/>
            <person name="Groth M."/>
            <person name="Guda C."/>
            <person name="Hadaegh A."/>
            <person name="Iglesias-Rodriguez M.D."/>
            <person name="Jenkins J."/>
            <person name="Jones B.M."/>
            <person name="Lawson T."/>
            <person name="Leese F."/>
            <person name="Lindquist E."/>
            <person name="Lobanov A."/>
            <person name="Lomsadze A."/>
            <person name="Malik S.B."/>
            <person name="Marsh M.E."/>
            <person name="Mackinder L."/>
            <person name="Mock T."/>
            <person name="Mueller-Roeber B."/>
            <person name="Pagarete A."/>
            <person name="Parker M."/>
            <person name="Probert I."/>
            <person name="Quesneville H."/>
            <person name="Raines C."/>
            <person name="Rensing S.A."/>
            <person name="Riano-Pachon D.M."/>
            <person name="Richier S."/>
            <person name="Rokitta S."/>
            <person name="Shiraiwa Y."/>
            <person name="Soanes D.M."/>
            <person name="van der Giezen M."/>
            <person name="Wahlund T.M."/>
            <person name="Williams B."/>
            <person name="Wilson W."/>
            <person name="Wolfe G."/>
            <person name="Wurch L.L."/>
        </authorList>
    </citation>
    <scope>NUCLEOTIDE SEQUENCE</scope>
</reference>
<dbReference type="EnsemblProtists" id="EOD35635">
    <property type="protein sequence ID" value="EOD35635"/>
    <property type="gene ID" value="EMIHUDRAFT_467381"/>
</dbReference>
<dbReference type="GeneID" id="17280906"/>
<evidence type="ECO:0000313" key="4">
    <source>
        <dbReference type="EnsemblProtists" id="EOD35635"/>
    </source>
</evidence>
<dbReference type="InterPro" id="IPR003094">
    <property type="entry name" value="6Pfruct_kin"/>
</dbReference>
<feature type="domain" description="6-phosphofructo-2-kinase" evidence="3">
    <location>
        <begin position="182"/>
        <end position="417"/>
    </location>
</feature>
<dbReference type="GO" id="GO:0005829">
    <property type="term" value="C:cytosol"/>
    <property type="evidence" value="ECO:0007669"/>
    <property type="project" value="TreeGrafter"/>
</dbReference>
<dbReference type="SUPFAM" id="SSF52540">
    <property type="entry name" value="P-loop containing nucleoside triphosphate hydrolases"/>
    <property type="match status" value="1"/>
</dbReference>
<reference evidence="4" key="2">
    <citation type="submission" date="2024-10" db="UniProtKB">
        <authorList>
            <consortium name="EnsemblProtists"/>
        </authorList>
    </citation>
    <scope>IDENTIFICATION</scope>
</reference>
<dbReference type="GO" id="GO:0006003">
    <property type="term" value="P:fructose 2,6-bisphosphate metabolic process"/>
    <property type="evidence" value="ECO:0007669"/>
    <property type="project" value="InterPro"/>
</dbReference>
<protein>
    <recommendedName>
        <fullName evidence="3">6-phosphofructo-2-kinase domain-containing protein</fullName>
    </recommendedName>
</protein>
<dbReference type="STRING" id="2903.R1F9H7"/>
<dbReference type="InterPro" id="IPR029033">
    <property type="entry name" value="His_PPase_superfam"/>
</dbReference>
<evidence type="ECO:0000259" key="3">
    <source>
        <dbReference type="Pfam" id="PF01591"/>
    </source>
</evidence>
<proteinExistence type="predicted"/>
<accession>A0A0D3KIQ0</accession>
<keyword evidence="5" id="KW-1185">Reference proteome</keyword>
<dbReference type="eggNOG" id="KOG0234">
    <property type="taxonomic scope" value="Eukaryota"/>
</dbReference>
<evidence type="ECO:0000313" key="5">
    <source>
        <dbReference type="Proteomes" id="UP000013827"/>
    </source>
</evidence>
<keyword evidence="1" id="KW-0547">Nucleotide-binding</keyword>
<dbReference type="PANTHER" id="PTHR10606">
    <property type="entry name" value="6-PHOSPHOFRUCTO-2-KINASE/FRUCTOSE-2,6-BISPHOSPHATASE"/>
    <property type="match status" value="1"/>
</dbReference>
<keyword evidence="2" id="KW-0067">ATP-binding</keyword>
<dbReference type="InterPro" id="IPR027417">
    <property type="entry name" value="P-loop_NTPase"/>
</dbReference>
<dbReference type="SUPFAM" id="SSF53254">
    <property type="entry name" value="Phosphoglycerate mutase-like"/>
    <property type="match status" value="1"/>
</dbReference>
<dbReference type="GO" id="GO:0005524">
    <property type="term" value="F:ATP binding"/>
    <property type="evidence" value="ECO:0007669"/>
    <property type="project" value="UniProtKB-KW"/>
</dbReference>
<dbReference type="GO" id="GO:0004331">
    <property type="term" value="F:fructose-2,6-bisphosphate 2-phosphatase activity"/>
    <property type="evidence" value="ECO:0007669"/>
    <property type="project" value="TreeGrafter"/>
</dbReference>
<dbReference type="PaxDb" id="2903-EOD35635"/>
<evidence type="ECO:0000256" key="1">
    <source>
        <dbReference type="ARBA" id="ARBA00022741"/>
    </source>
</evidence>
<evidence type="ECO:0000256" key="2">
    <source>
        <dbReference type="ARBA" id="ARBA00022840"/>
    </source>
</evidence>
<name>A0A0D3KIQ0_EMIH1</name>
<dbReference type="Pfam" id="PF01591">
    <property type="entry name" value="6PF2K"/>
    <property type="match status" value="1"/>
</dbReference>
<dbReference type="Gene3D" id="3.40.50.300">
    <property type="entry name" value="P-loop containing nucleotide triphosphate hydrolases"/>
    <property type="match status" value="1"/>
</dbReference>
<dbReference type="HOGENOM" id="CLU_431154_0_0_1"/>